<accession>A0A1Y1IVP4</accession>
<protein>
    <submittedName>
        <fullName evidence="2">Uncharacterized protein</fullName>
    </submittedName>
</protein>
<feature type="region of interest" description="Disordered" evidence="1">
    <location>
        <begin position="66"/>
        <end position="99"/>
    </location>
</feature>
<dbReference type="EMBL" id="DF237933">
    <property type="protein sequence ID" value="GAQ92338.1"/>
    <property type="molecule type" value="Genomic_DNA"/>
</dbReference>
<dbReference type="InterPro" id="IPR011990">
    <property type="entry name" value="TPR-like_helical_dom_sf"/>
</dbReference>
<evidence type="ECO:0000313" key="2">
    <source>
        <dbReference type="EMBL" id="GAQ92338.1"/>
    </source>
</evidence>
<evidence type="ECO:0000313" key="3">
    <source>
        <dbReference type="Proteomes" id="UP000054558"/>
    </source>
</evidence>
<sequence length="719" mass="79970">MGAEANGTVQTVGECAVGGRQQLPNHKNGFSFAFLAAPRLPASNFVNPPGGIPGAHFRTFGESALKASKKEEDDGVTEEEGARSSKRAINEKDGGVRKPVWRPNEWREERRLRLGLLRNLRVWPPDEDLDKKLPNATIGGKLISAGSLRATLYSLAKGPIADPTWDKSTALYKEAKQEAVQAVRGSKFLCSEEDALRALNALEWWLSRNPKDPSKCVDMLFSPVLHALAAARRTDAISRLWDRHCYRGEGNDRFVPVFLAACLLANMFGQLLTMYKQAEENGWRMPVQTVNIVIKAMAAQGCSCSEIWEFHKSWFEKTGMRPQWPTLVTLLTSGVTVEEIQSLHCEDSLFDAYVLIRALAELGRANEAQKIVRHILGSQDCTRPMPTIAVISLLRLFIQSGFQAEAERLADQQERLGLRLGAAMYFYLKTVKKPGKALETYQTLEAIEGSHRQSLAVLAVLIRRCYEDLHLTKAMYHAYLVGRGLEGEFTPPVFADLVERLAQKDRAAEAEGVLADYFQARHKLRSGNYLAERAFEELAAMYLKFQQPQKLVGLVRNMLTQRYFVSNTLLMSWKEGFMRTGSERCGADQFRWPSWQCSIEAVKNGASFHKRAWAEWGTSTGGVSLGIAYERSAREGHSRPAMPVVLSQLAPPGQRDRGAGPPQIAVGGVFGGVVQAARNGMQAEVHQSCRLRELNQAREVEKLRSWRSKSKVAGAGPVA</sequence>
<evidence type="ECO:0000256" key="1">
    <source>
        <dbReference type="SAM" id="MobiDB-lite"/>
    </source>
</evidence>
<keyword evidence="3" id="KW-1185">Reference proteome</keyword>
<feature type="compositionally biased region" description="Basic and acidic residues" evidence="1">
    <location>
        <begin position="80"/>
        <end position="96"/>
    </location>
</feature>
<gene>
    <name evidence="2" type="ORF">KFL_009840010</name>
</gene>
<dbReference type="Proteomes" id="UP000054558">
    <property type="component" value="Unassembled WGS sequence"/>
</dbReference>
<dbReference type="AlphaFoldDB" id="A0A1Y1IVP4"/>
<dbReference type="Gene3D" id="1.25.40.10">
    <property type="entry name" value="Tetratricopeptide repeat domain"/>
    <property type="match status" value="1"/>
</dbReference>
<reference evidence="2 3" key="1">
    <citation type="journal article" date="2014" name="Nat. Commun.">
        <title>Klebsormidium flaccidum genome reveals primary factors for plant terrestrial adaptation.</title>
        <authorList>
            <person name="Hori K."/>
            <person name="Maruyama F."/>
            <person name="Fujisawa T."/>
            <person name="Togashi T."/>
            <person name="Yamamoto N."/>
            <person name="Seo M."/>
            <person name="Sato S."/>
            <person name="Yamada T."/>
            <person name="Mori H."/>
            <person name="Tajima N."/>
            <person name="Moriyama T."/>
            <person name="Ikeuchi M."/>
            <person name="Watanabe M."/>
            <person name="Wada H."/>
            <person name="Kobayashi K."/>
            <person name="Saito M."/>
            <person name="Masuda T."/>
            <person name="Sasaki-Sekimoto Y."/>
            <person name="Mashiguchi K."/>
            <person name="Awai K."/>
            <person name="Shimojima M."/>
            <person name="Masuda S."/>
            <person name="Iwai M."/>
            <person name="Nobusawa T."/>
            <person name="Narise T."/>
            <person name="Kondo S."/>
            <person name="Saito H."/>
            <person name="Sato R."/>
            <person name="Murakawa M."/>
            <person name="Ihara Y."/>
            <person name="Oshima-Yamada Y."/>
            <person name="Ohtaka K."/>
            <person name="Satoh M."/>
            <person name="Sonobe K."/>
            <person name="Ishii M."/>
            <person name="Ohtani R."/>
            <person name="Kanamori-Sato M."/>
            <person name="Honoki R."/>
            <person name="Miyazaki D."/>
            <person name="Mochizuki H."/>
            <person name="Umetsu J."/>
            <person name="Higashi K."/>
            <person name="Shibata D."/>
            <person name="Kamiya Y."/>
            <person name="Sato N."/>
            <person name="Nakamura Y."/>
            <person name="Tabata S."/>
            <person name="Ida S."/>
            <person name="Kurokawa K."/>
            <person name="Ohta H."/>
        </authorList>
    </citation>
    <scope>NUCLEOTIDE SEQUENCE [LARGE SCALE GENOMIC DNA]</scope>
    <source>
        <strain evidence="2 3">NIES-2285</strain>
    </source>
</reference>
<proteinExistence type="predicted"/>
<organism evidence="2 3">
    <name type="scientific">Klebsormidium nitens</name>
    <name type="common">Green alga</name>
    <name type="synonym">Ulothrix nitens</name>
    <dbReference type="NCBI Taxonomy" id="105231"/>
    <lineage>
        <taxon>Eukaryota</taxon>
        <taxon>Viridiplantae</taxon>
        <taxon>Streptophyta</taxon>
        <taxon>Klebsormidiophyceae</taxon>
        <taxon>Klebsormidiales</taxon>
        <taxon>Klebsormidiaceae</taxon>
        <taxon>Klebsormidium</taxon>
    </lineage>
</organism>
<name>A0A1Y1IVP4_KLENI</name>